<dbReference type="PANTHER" id="PTHR43619">
    <property type="entry name" value="S-ADENOSYL-L-METHIONINE-DEPENDENT METHYLTRANSFERASE YKTD-RELATED"/>
    <property type="match status" value="1"/>
</dbReference>
<evidence type="ECO:0000256" key="2">
    <source>
        <dbReference type="ARBA" id="ARBA00008138"/>
    </source>
</evidence>
<evidence type="ECO:0000313" key="8">
    <source>
        <dbReference type="Proteomes" id="UP000062255"/>
    </source>
</evidence>
<keyword evidence="4 7" id="KW-0808">Transferase</keyword>
<proteinExistence type="inferred from homology"/>
<dbReference type="Proteomes" id="UP000062255">
    <property type="component" value="Chromosome"/>
</dbReference>
<dbReference type="Pfam" id="PF04072">
    <property type="entry name" value="LCM"/>
    <property type="match status" value="1"/>
</dbReference>
<dbReference type="PANTHER" id="PTHR43619:SF2">
    <property type="entry name" value="S-ADENOSYL-L-METHIONINE-DEPENDENT METHYLTRANSFERASES SUPERFAMILY PROTEIN"/>
    <property type="match status" value="1"/>
</dbReference>
<dbReference type="InterPro" id="IPR011610">
    <property type="entry name" value="SAM_mthyl_Trfase_ML2640-like"/>
</dbReference>
<name>A0A0K0X9Y0_MYCGD</name>
<dbReference type="InterPro" id="IPR029063">
    <property type="entry name" value="SAM-dependent_MTases_sf"/>
</dbReference>
<accession>A0A0K0X9Y0</accession>
<reference evidence="7 8" key="1">
    <citation type="submission" date="2015-07" db="EMBL/GenBank/DDBJ databases">
        <title>Complete genome sequence of Mycobacterium goodii X7B, a facultative thermophilic biodesulfurizing bacterium.</title>
        <authorList>
            <person name="Yu B."/>
            <person name="Li F."/>
            <person name="Xu P."/>
        </authorList>
    </citation>
    <scope>NUCLEOTIDE SEQUENCE [LARGE SCALE GENOMIC DNA]</scope>
    <source>
        <strain evidence="7 8">X7B</strain>
    </source>
</reference>
<keyword evidence="5 6" id="KW-0949">S-adenosyl-L-methionine</keyword>
<dbReference type="SUPFAM" id="SSF53335">
    <property type="entry name" value="S-adenosyl-L-methionine-dependent methyltransferases"/>
    <property type="match status" value="1"/>
</dbReference>
<evidence type="ECO:0000313" key="7">
    <source>
        <dbReference type="EMBL" id="AKS34229.1"/>
    </source>
</evidence>
<evidence type="ECO:0000256" key="4">
    <source>
        <dbReference type="ARBA" id="ARBA00022679"/>
    </source>
</evidence>
<dbReference type="OrthoDB" id="9806164at2"/>
<dbReference type="STRING" id="134601.AFA91_22660"/>
<organism evidence="7 8">
    <name type="scientific">Mycolicibacterium goodii</name>
    <name type="common">Mycobacterium goodii</name>
    <dbReference type="NCBI Taxonomy" id="134601"/>
    <lineage>
        <taxon>Bacteria</taxon>
        <taxon>Bacillati</taxon>
        <taxon>Actinomycetota</taxon>
        <taxon>Actinomycetes</taxon>
        <taxon>Mycobacteriales</taxon>
        <taxon>Mycobacteriaceae</taxon>
        <taxon>Mycolicibacterium</taxon>
    </lineage>
</organism>
<dbReference type="AlphaFoldDB" id="A0A0K0X9Y0"/>
<dbReference type="InterPro" id="IPR007213">
    <property type="entry name" value="Ppm1/Ppm2/Tcmp"/>
</dbReference>
<dbReference type="EMBL" id="CP012150">
    <property type="protein sequence ID" value="AKS34229.1"/>
    <property type="molecule type" value="Genomic_DNA"/>
</dbReference>
<sequence>MDNSGPSRTALATGYARACHQFADRPLILTDPLAARLLGVTAEDFAELDSYPADHPATVARDRPRRLFFAARSRFADDAITAAVATGVRQIVVLGAGLDTIAYRNSHPDVRVFEVDHPQTQAWKRERLAATGIDIPRTATLVPVDFETQTLSQELEANSFCRADPAVFVWLGVIFYLTSDAVRTTFEYIAGQGGSAEVVADYLQPAHTTEDRADLQARSARLARAGEPLINYHTPDEIHRQLALFGFTVAEDLSAGELIGRYRHGTLVSDERALRALRASRIVHARR</sequence>
<gene>
    <name evidence="7" type="ORF">AFA91_22660</name>
</gene>
<evidence type="ECO:0000256" key="6">
    <source>
        <dbReference type="RuleBase" id="RU362030"/>
    </source>
</evidence>
<comment type="similarity">
    <text evidence="2 6">Belongs to the UPF0677 family.</text>
</comment>
<dbReference type="GO" id="GO:0008168">
    <property type="term" value="F:methyltransferase activity"/>
    <property type="evidence" value="ECO:0007669"/>
    <property type="project" value="UniProtKB-UniRule"/>
</dbReference>
<evidence type="ECO:0000256" key="5">
    <source>
        <dbReference type="ARBA" id="ARBA00022691"/>
    </source>
</evidence>
<protein>
    <recommendedName>
        <fullName evidence="6">S-adenosyl-L-methionine-dependent methyltransferase</fullName>
        <ecNumber evidence="6">2.1.1.-</ecNumber>
    </recommendedName>
</protein>
<comment type="function">
    <text evidence="1 6">Exhibits S-adenosyl-L-methionine-dependent methyltransferase activity.</text>
</comment>
<dbReference type="RefSeq" id="WP_049746679.1">
    <property type="nucleotide sequence ID" value="NZ_CP012150.1"/>
</dbReference>
<keyword evidence="3 6" id="KW-0489">Methyltransferase</keyword>
<dbReference type="EC" id="2.1.1.-" evidence="6"/>
<dbReference type="NCBIfam" id="TIGR00027">
    <property type="entry name" value="mthyl_TIGR00027"/>
    <property type="match status" value="1"/>
</dbReference>
<dbReference type="KEGG" id="mgo:AFA91_22660"/>
<evidence type="ECO:0000256" key="3">
    <source>
        <dbReference type="ARBA" id="ARBA00022603"/>
    </source>
</evidence>
<evidence type="ECO:0000256" key="1">
    <source>
        <dbReference type="ARBA" id="ARBA00003907"/>
    </source>
</evidence>
<dbReference type="GO" id="GO:0032259">
    <property type="term" value="P:methylation"/>
    <property type="evidence" value="ECO:0007669"/>
    <property type="project" value="UniProtKB-KW"/>
</dbReference>
<dbReference type="PATRIC" id="fig|134601.6.peg.4680"/>
<dbReference type="Gene3D" id="3.40.50.150">
    <property type="entry name" value="Vaccinia Virus protein VP39"/>
    <property type="match status" value="1"/>
</dbReference>